<feature type="compositionally biased region" description="Basic and acidic residues" evidence="1">
    <location>
        <begin position="2484"/>
        <end position="2495"/>
    </location>
</feature>
<evidence type="ECO:0000313" key="5">
    <source>
        <dbReference type="Proteomes" id="UP000000803"/>
    </source>
</evidence>
<evidence type="ECO:0000313" key="3">
    <source>
        <dbReference type="EMBL" id="AAF54559.5"/>
    </source>
</evidence>
<dbReference type="FlyBase" id="FBgn0037836">
    <property type="gene designation" value="CG14692"/>
</dbReference>
<evidence type="ECO:0000259" key="2">
    <source>
        <dbReference type="SMART" id="SM00394"/>
    </source>
</evidence>
<feature type="compositionally biased region" description="Basic and acidic residues" evidence="1">
    <location>
        <begin position="1043"/>
        <end position="1081"/>
    </location>
</feature>
<dbReference type="EMBL" id="AE014297">
    <property type="protein sequence ID" value="AAF54559.5"/>
    <property type="molecule type" value="Genomic_DNA"/>
</dbReference>
<dbReference type="OrthoDB" id="6161835at2759"/>
<feature type="compositionally biased region" description="Polar residues" evidence="1">
    <location>
        <begin position="1390"/>
        <end position="1402"/>
    </location>
</feature>
<dbReference type="InParanoid" id="Q9VGW4"/>
<dbReference type="SMART" id="SM00015">
    <property type="entry name" value="IQ"/>
    <property type="match status" value="10"/>
</dbReference>
<feature type="region of interest" description="Disordered" evidence="1">
    <location>
        <begin position="315"/>
        <end position="334"/>
    </location>
</feature>
<feature type="compositionally biased region" description="Basic and acidic residues" evidence="1">
    <location>
        <begin position="1292"/>
        <end position="1355"/>
    </location>
</feature>
<dbReference type="GeneID" id="41298"/>
<reference evidence="3 5" key="9">
    <citation type="journal article" date="2015" name="G3 (Bethesda)">
        <title>Gene Model Annotations for Drosophila melanogaster: Impact of High-Throughput Data.</title>
        <authorList>
            <consortium name="FlyBase Consortium"/>
            <person name="Matthews B.B."/>
            <person name="Dos Santos G."/>
            <person name="Crosby M.A."/>
            <person name="Emmert D.B."/>
            <person name="St Pierre S.E."/>
            <person name="Gramates L.S."/>
            <person name="Zhou P."/>
            <person name="Schroeder A.J."/>
            <person name="Falls K."/>
            <person name="Strelets V."/>
            <person name="Russo S.M."/>
            <person name="Gelbart W.M."/>
            <person name="null"/>
        </authorList>
    </citation>
    <scope>NUCLEOTIDE SEQUENCE [LARGE SCALE GENOMIC DNA]</scope>
    <source>
        <strain evidence="5">Berkeley</strain>
    </source>
</reference>
<reference evidence="3 5" key="8">
    <citation type="journal article" date="2007" name="Science">
        <title>Sequence finishing and mapping of Drosophila melanogaster heterochromatin.</title>
        <authorList>
            <person name="Hoskins R.A."/>
            <person name="Carlson J.W."/>
            <person name="Kennedy C."/>
            <person name="Acevedo D."/>
            <person name="Evans-Holm M."/>
            <person name="Frise E."/>
            <person name="Wan K.H."/>
            <person name="Park S."/>
            <person name="Mendez-Lago M."/>
            <person name="Rossi F."/>
            <person name="Villasante A."/>
            <person name="Dimitri P."/>
            <person name="Karpen G.H."/>
            <person name="Celniker S.E."/>
        </authorList>
    </citation>
    <scope>NUCLEOTIDE SEQUENCE [LARGE SCALE GENOMIC DNA]</scope>
    <source>
        <strain evidence="5">Berkeley</strain>
    </source>
</reference>
<reference evidence="3 5" key="5">
    <citation type="journal article" date="2002" name="Genome Biol.">
        <title>Heterochromatic sequences in a Drosophila whole-genome shotgun assembly.</title>
        <authorList>
            <person name="Hoskins R.A."/>
            <person name="Smith C.D."/>
            <person name="Carlson J.W."/>
            <person name="Carvalho A.B."/>
            <person name="Halpern A."/>
            <person name="Kaminker J.S."/>
            <person name="Kennedy C."/>
            <person name="Mungall C.J."/>
            <person name="Sullivan B.A."/>
            <person name="Sutton G.G."/>
            <person name="Yasuhara J.C."/>
            <person name="Wakimoto B.T."/>
            <person name="Myers E.W."/>
            <person name="Celniker S.E."/>
            <person name="Rubin G.M."/>
            <person name="Karpen G.H."/>
        </authorList>
    </citation>
    <scope>NUCLEOTIDE SEQUENCE [LARGE SCALE GENOMIC DNA]</scope>
    <source>
        <strain evidence="5">Berkeley</strain>
    </source>
</reference>
<dbReference type="Proteomes" id="UP000000803">
    <property type="component" value="Chromosome 3R"/>
</dbReference>
<accession>Q9VGW4</accession>
<proteinExistence type="predicted"/>
<dbReference type="STRING" id="7227.FBpp0312494"/>
<feature type="compositionally biased region" description="Basic and acidic residues" evidence="1">
    <location>
        <begin position="752"/>
        <end position="788"/>
    </location>
</feature>
<reference evidence="3 5" key="1">
    <citation type="journal article" date="2000" name="Science">
        <title>The genome sequence of Drosophila melanogaster.</title>
        <authorList>
            <person name="Adams M.D."/>
            <person name="Celniker S.E."/>
            <person name="Holt R.A."/>
            <person name="Evans C.A."/>
            <person name="Gocayne J.D."/>
            <person name="Amanatides P.G."/>
            <person name="Scherer S.E."/>
            <person name="Li P.W."/>
            <person name="Hoskins R.A."/>
            <person name="Galle R.F."/>
            <person name="George R.A."/>
            <person name="Lewis S.E."/>
            <person name="Richards S."/>
            <person name="Ashburner M."/>
            <person name="Henderson S.N."/>
            <person name="Sutton G.G."/>
            <person name="Wortman J.R."/>
            <person name="Yandell M.D."/>
            <person name="Zhang Q."/>
            <person name="Chen L.X."/>
            <person name="Brandon R.C."/>
            <person name="Rogers Y.H."/>
            <person name="Blazej R.G."/>
            <person name="Champe M."/>
            <person name="Pfeiffer B.D."/>
            <person name="Wan K.H."/>
            <person name="Doyle C."/>
            <person name="Baxter E.G."/>
            <person name="Helt G."/>
            <person name="Nelson C.R."/>
            <person name="Gabor G.L."/>
            <person name="Abril J.F."/>
            <person name="Agbayani A."/>
            <person name="An H.J."/>
            <person name="Andrews-Pfannkoch C."/>
            <person name="Baldwin D."/>
            <person name="Ballew R.M."/>
            <person name="Basu A."/>
            <person name="Baxendale J."/>
            <person name="Bayraktaroglu L."/>
            <person name="Beasley E.M."/>
            <person name="Beeson K.Y."/>
            <person name="Benos P.V."/>
            <person name="Berman B.P."/>
            <person name="Bhandari D."/>
            <person name="Bolshakov S."/>
            <person name="Borkova D."/>
            <person name="Botchan M.R."/>
            <person name="Bouck J."/>
            <person name="Brokstein P."/>
            <person name="Brottier P."/>
            <person name="Burtis K.C."/>
            <person name="Busam D.A."/>
            <person name="Butler H."/>
            <person name="Cadieu E."/>
            <person name="Center A."/>
            <person name="Chandra I."/>
            <person name="Cherry J.M."/>
            <person name="Cawley S."/>
            <person name="Dahlke C."/>
            <person name="Davenport L.B."/>
            <person name="Davies P."/>
            <person name="de Pablos B."/>
            <person name="Delcher A."/>
            <person name="Deng Z."/>
            <person name="Mays A.D."/>
            <person name="Dew I."/>
            <person name="Dietz S.M."/>
            <person name="Dodson K."/>
            <person name="Doup L.E."/>
            <person name="Downes M."/>
            <person name="Dugan-Rocha S."/>
            <person name="Dunkov B.C."/>
            <person name="Dunn P."/>
            <person name="Durbin K.J."/>
            <person name="Evangelista C.C."/>
            <person name="Ferraz C."/>
            <person name="Ferriera S."/>
            <person name="Fleischmann W."/>
            <person name="Fosler C."/>
            <person name="Gabrielian A.E."/>
            <person name="Garg N.S."/>
            <person name="Gelbart W.M."/>
            <person name="Glasser K."/>
            <person name="Glodek A."/>
            <person name="Gong F."/>
            <person name="Gorrell J.H."/>
            <person name="Gu Z."/>
            <person name="Guan P."/>
            <person name="Harris M."/>
            <person name="Harris N.L."/>
            <person name="Harvey D."/>
            <person name="Heiman T.J."/>
            <person name="Hernandez J.R."/>
            <person name="Houck J."/>
            <person name="Hostin D."/>
            <person name="Houston K.A."/>
            <person name="Howland T.J."/>
            <person name="Wei M.H."/>
            <person name="Ibegwam C."/>
            <person name="Jalali M."/>
            <person name="Kalush F."/>
            <person name="Karpen G.H."/>
            <person name="Ke Z."/>
            <person name="Kennison J.A."/>
            <person name="Ketchum K.A."/>
            <person name="Kimmel B.E."/>
            <person name="Kodira C.D."/>
            <person name="Kraft C."/>
            <person name="Kravitz S."/>
            <person name="Kulp D."/>
            <person name="Lai Z."/>
            <person name="Lasko P."/>
            <person name="Lei Y."/>
            <person name="Levitsky A.A."/>
            <person name="Li J."/>
            <person name="Li Z."/>
            <person name="Liang Y."/>
            <person name="Lin X."/>
            <person name="Liu X."/>
            <person name="Mattei B."/>
            <person name="McIntosh T.C."/>
            <person name="McLeod M.P."/>
            <person name="McPherson D."/>
            <person name="Merkulov G."/>
            <person name="Milshina N.V."/>
            <person name="Mobarry C."/>
            <person name="Morris J."/>
            <person name="Moshrefi A."/>
            <person name="Mount S.M."/>
            <person name="Moy M."/>
            <person name="Murphy B."/>
            <person name="Murphy L."/>
            <person name="Muzny D.M."/>
            <person name="Nelson D.L."/>
            <person name="Nelson D.R."/>
            <person name="Nelson K.A."/>
            <person name="Nixon K."/>
            <person name="Nusskern D.R."/>
            <person name="Pacleb J.M."/>
            <person name="Palazzolo M."/>
            <person name="Pittman G.S."/>
            <person name="Pan S."/>
            <person name="Pollard J."/>
            <person name="Puri V."/>
            <person name="Reese M.G."/>
            <person name="Reinert K."/>
            <person name="Remington K."/>
            <person name="Saunders R.D."/>
            <person name="Scheeler F."/>
            <person name="Shen H."/>
            <person name="Shue B.C."/>
            <person name="Siden-Kiamos I."/>
            <person name="Simpson M."/>
            <person name="Skupski M.P."/>
            <person name="Smith T."/>
            <person name="Spier E."/>
            <person name="Spradling A.C."/>
            <person name="Stapleton M."/>
            <person name="Strong R."/>
            <person name="Sun E."/>
            <person name="Svirskas R."/>
            <person name="Tector C."/>
            <person name="Turner R."/>
            <person name="Venter E."/>
            <person name="Wang A.H."/>
            <person name="Wang X."/>
            <person name="Wang Z.Y."/>
            <person name="Wassarman D.A."/>
            <person name="Weinstock G.M."/>
            <person name="Weissenbach J."/>
            <person name="Williams S.M."/>
            <person name="WoodageT"/>
            <person name="Worley K.C."/>
            <person name="Wu D."/>
            <person name="Yang S."/>
            <person name="Yao Q.A."/>
            <person name="Ye J."/>
            <person name="Yeh R.F."/>
            <person name="Zaveri J.S."/>
            <person name="Zhan M."/>
            <person name="Zhang G."/>
            <person name="Zhao Q."/>
            <person name="Zheng L."/>
            <person name="Zheng X.H."/>
            <person name="Zhong F.N."/>
            <person name="Zhong W."/>
            <person name="Zhou X."/>
            <person name="Zhu S."/>
            <person name="Zhu X."/>
            <person name="Smith H.O."/>
            <person name="Gibbs R.A."/>
            <person name="Myers E.W."/>
            <person name="Rubin G.M."/>
            <person name="Venter J.C."/>
        </authorList>
    </citation>
    <scope>NUCLEOTIDE SEQUENCE [LARGE SCALE GENOMIC DNA]</scope>
    <source>
        <strain evidence="5">Berkeley</strain>
    </source>
</reference>
<feature type="compositionally biased region" description="Basic and acidic residues" evidence="1">
    <location>
        <begin position="2053"/>
        <end position="2064"/>
    </location>
</feature>
<dbReference type="PANTHER" id="PTHR37001">
    <property type="entry name" value="PHOSPHORYN, PUTATIVE-RELATED-RELATED"/>
    <property type="match status" value="1"/>
</dbReference>
<feature type="compositionally biased region" description="Basic and acidic residues" evidence="1">
    <location>
        <begin position="1203"/>
        <end position="1230"/>
    </location>
</feature>
<dbReference type="Bgee" id="FBgn0037836">
    <property type="expression patterns" value="Expressed in adult olfactory receptor neuron Or13a (Drosophila) in antenna and 52 other cell types or tissues"/>
</dbReference>
<dbReference type="Pfam" id="PF02197">
    <property type="entry name" value="RIIa"/>
    <property type="match status" value="1"/>
</dbReference>
<sequence>MTTASLPRVPEGLRDLMKVYTKEVLREKPADLYGFSASFFNMIVGEKSHQSVRKYEPVQTYETIMKNRIRQQVPLSMVFNIIPEKLTDLIKQFIKAVLREKPDNIYIFAQEYFQRMSKEKSGRIEYSKYSSYEKSLKDKEHLAPATKVTCECGRVLSANRKDVENTASVYTDNKLAEADQREFSSRISYIQSVVIIQRHFRRYLNERKIGRDKDKCNSVDYVAAILLIQRQVRRYLAKKRVAELKNSRDAQKADAKPKAADYMKAVVVIQRHYRIYLKKKQEQNRLKHGPVSLATAAIIIQRAYRRMVARHKAKRTTSIGTDQAEELNDNASETGSYTSVSTALLSTESTELGMANFEERVHQKIIHEDEEVENSNVDAGLRKEYFAETIKGEQKSINLRKSEILSGALIESMICKPDLQNIKDLNNESKEIDVELEVNEHQPAKLEEHITDEKKTIQDSESELIVDNKTSLDLETLSQVEVKAENKSKDYKSASEDQLKSNKSLDAEQETHVDSKDKPLANDLDDAIKAEDSSSDLLRENREEDSALHRNTEKKESEDVQENIVESAIASSNNARNVEKEDEIIPLPKIQNSKSQLQEISLKNKITPTVSIEIEHVEDILEDSSASPNDSKADDLTEGISVTEEPKSIPNVEVDSLKSILINHNLEGCEQETSAETIVDINFEAAAAKQDIDSNEMIQSSDTHEKIREKRSIEYEDNVQLNSDSQNVLIAESPIDQEQLKINNDQTLELDRKPEIIPKVEDVPKTTPNTKDDEVSGSTEKLEMNKEEPLDETVELSNHEITLSKVLKTVSENKQERMEDLPSEDKIVKDSTSSLAEDSKMPEAKKESKSIDELETTKEVLEDIIHSETDLSKQNIKENVEETDKPQSDDSPKELENLKDKIKMLTQEEVTPIEPESLETKGLLSTDKNDKNSLFSKTNSEENNNESQNVDDITEKTDLKNEKHLLASHISVTSSGIDDNDIQNTAASAELSVIDGDISIRESETKHVENREEMASTNLDSDQVENMKLEGEIGQLKTVFEQSEEKTSPTKSESLHAEDRKISGKSKESLEDAGDENRAVEEIIDITENDRSTLLENLPSSEKENSTSLDENPLPEKESTSLDEKPSSGTEKSTSLDEKSSSEKEKSTSLDEKPSSEKEKSTSLDETPSSEKENSTSLDEKPSPEKESTSLDEKPSSGTEKSTSLDEKSSSEKEKSTSLDEKPSSEKEKSTSLNERPSSEKENSTSLVENPSPEKESTSLDEKPSSGTEKSTSLDENPSSEKEKSTSLNERPSSEKENSTSQDEKPSSETEKSTSLDEKPSSEKEKSTSLDGKPSSEKEKSTSLDENPSSEKEKSTSLNERPSSEKENSTSLVENPSPEKESTSLDEKPSSGTEKSTSLDENPSSEKEKSTSLNERPSSEKENSTSQDEKPSSEKEKSTLLDKNTDLMRDLIQVSQKVDEEMSKGKAAIAVVDLPDINKGESVNSPLEKKPSSQELEDIQAELSTDKETGEPYNLSAEKHSESETSNKPNNTTSKEIEGEDSRDHTKVEPISKKTIETTDVVDVGLKGNDDPSKPGKTETAATKSVSPDIKDKDTLKLKPDDDSPQKSEVITAELQLKSFKTPNDDGAWYDIYVEPKITAERDLFVPPAPIETKRPNSAKEVASVVEEPMIISERTPSYYTPKEIVESVKPKPKNSVSFFVSFDSDDGKPKYKIPKRFQSQSNKNAQKEVKAIEATQSESDIDSNEEEIEIIEVSEGDPEYQQTGGTKLQTILELDNENEMTYEFNSQGQGLELNLNESNVEKPKSPTNSINEFETAYKTDILNITRSVEIIERAYKRFKNRSSLKSEPGNESDFENQNRAAIVIQKWVRNTLKQKAYDTQKSKQSLAARKIQRAYRRYVEKAKQRTQKQEMAALIIQKAFIRYSHRIRTEPNKTQSLVNIELKQNNAAFKIQRAYRRYLKLQSERHQDAGIPVKDDSVSLINSVKLPTEPEIVNKLNSNDEHKVNLIPIHNQKVADYPEIIKEVQPEEPNDVLREAETESNTILLSDLTEKHKETNEMHKKGSQELASVSAEVEKPMDASKLPTENRRDEKQVVETISPPINLTQLSAEPKRVKELKSDGFQEIENLSNANFNPKSSTKSPDEIDLQPLEQAQKLVEIEKPSEEMKTELTNLSQASPNHPLKDDLVEKSNAALIIQRAFRQYMERRKFENFEDSSIDSITSSRITAIETANYPTAGTPSRSLIQEAIGDPGDTLEDTSNIQPKSEWFVGSTRIIPSQGVVEGPVEVETNPDPATIATTSKAELTTSTQVESVETVDRSHGSLESKLNPGTIIDDCLGDASEKDNAISSGLAGLAKASEALFDSVEDPLLLSQSDFGGLVQSLDIASTQELLNDFLQNEIEYSSRLGPFPSAKLLEEVIEEPCIKRSASLVNVSECESESDNASQKVENTDSSISETAGLDTLSADTIDKATVKLSKPEEVIEKMSQLRDSKSYERISSTDPSFDEPVIRPISSLQEQSSLDIEDGDIIVYNRLQRDETRESSAQSDSVVFGDAVSENNQEKELLNEEESGRVHLMRHYTIAGDDPRGLFRSVTIDDALSYMENGANGMGASSFCLDDETSENIRKKMMAYSLSETDSDYFDPKKVSSEDFDVDTAMADAMGTSTETESTIVSAATKIQAGARGFLTRRRLRRASAGTKSSTLDTKASFGNDAISESLERFIEEEAAKKIQTAYRMHTRKRKGHSRKMEGISLESNLAARRQKLQRGDALRNDSTPDDENSLLVSGVKAHKNAKTQRSKTVGEAKSSADMELRWLKMRQNSMPVQIDCEVFRVIPKHMRKRIKSAEANKRK</sequence>
<feature type="compositionally biased region" description="Basic and acidic residues" evidence="1">
    <location>
        <begin position="1377"/>
        <end position="1389"/>
    </location>
</feature>
<organism evidence="3 5">
    <name type="scientific">Drosophila melanogaster</name>
    <name type="common">Fruit fly</name>
    <dbReference type="NCBI Taxonomy" id="7227"/>
    <lineage>
        <taxon>Eukaryota</taxon>
        <taxon>Metazoa</taxon>
        <taxon>Ecdysozoa</taxon>
        <taxon>Arthropoda</taxon>
        <taxon>Hexapoda</taxon>
        <taxon>Insecta</taxon>
        <taxon>Pterygota</taxon>
        <taxon>Neoptera</taxon>
        <taxon>Endopterygota</taxon>
        <taxon>Diptera</taxon>
        <taxon>Brachycera</taxon>
        <taxon>Muscomorpha</taxon>
        <taxon>Ephydroidea</taxon>
        <taxon>Drosophilidae</taxon>
        <taxon>Drosophila</taxon>
        <taxon>Sophophora</taxon>
    </lineage>
</organism>
<dbReference type="SUPFAM" id="SSF47391">
    <property type="entry name" value="Dimerization-anchoring domain of cAMP-dependent PK regulatory subunit"/>
    <property type="match status" value="2"/>
</dbReference>
<reference evidence="3 5" key="6">
    <citation type="journal article" date="2005" name="PLoS Comput. Biol.">
        <title>Combined evidence annotation of transposable elements in genome sequences.</title>
        <authorList>
            <person name="Quesneville H."/>
            <person name="Bergman C.M."/>
            <person name="Andrieu O."/>
            <person name="Autard D."/>
            <person name="Nouaud D."/>
            <person name="Ashburner M."/>
            <person name="Anxolabehere D."/>
        </authorList>
    </citation>
    <scope>NUCLEOTIDE SEQUENCE [LARGE SCALE GENOMIC DNA]</scope>
    <source>
        <strain evidence="5">Berkeley</strain>
    </source>
</reference>
<dbReference type="RefSeq" id="NP_650019.6">
    <property type="nucleotide sequence ID" value="NM_141762.6"/>
</dbReference>
<feature type="compositionally biased region" description="Basic and acidic residues" evidence="1">
    <location>
        <begin position="1004"/>
        <end position="1014"/>
    </location>
</feature>
<feature type="region of interest" description="Disordered" evidence="1">
    <location>
        <begin position="2437"/>
        <end position="2458"/>
    </location>
</feature>
<feature type="compositionally biased region" description="Basic and acidic residues" evidence="1">
    <location>
        <begin position="837"/>
        <end position="903"/>
    </location>
</feature>
<feature type="compositionally biased region" description="Basic and acidic residues" evidence="1">
    <location>
        <begin position="1535"/>
        <end position="1557"/>
    </location>
</feature>
<feature type="region of interest" description="Disordered" evidence="1">
    <location>
        <begin position="2484"/>
        <end position="2507"/>
    </location>
</feature>
<keyword evidence="5" id="KW-1185">Reference proteome</keyword>
<reference evidence="3 5" key="3">
    <citation type="journal article" date="2002" name="Genome Biol.">
        <title>Annotation of the Drosophila melanogaster euchromatic genome: a systematic review.</title>
        <authorList>
            <person name="Misra S."/>
            <person name="Crosby M.A."/>
            <person name="Mungall C.J."/>
            <person name="Matthews B.B."/>
            <person name="Campbell K.S."/>
            <person name="Hradecky P."/>
            <person name="Huang Y."/>
            <person name="Kaminker J.S."/>
            <person name="Millburn G.H."/>
            <person name="Prochnik S.E."/>
            <person name="Smith C.D."/>
            <person name="Tupy J.L."/>
            <person name="Whitfied E.J."/>
            <person name="Bayraktaroglu L."/>
            <person name="Berman B.P."/>
            <person name="Bettencourt B.R."/>
            <person name="Celniker S.E."/>
            <person name="de Grey A.D."/>
            <person name="Drysdale R.A."/>
            <person name="Harris N.L."/>
            <person name="Richter J."/>
            <person name="Russo S."/>
            <person name="Schroeder A.J."/>
            <person name="Shu S.Q."/>
            <person name="Stapleton M."/>
            <person name="Yamada C."/>
            <person name="Ashburner M."/>
            <person name="Gelbart W.M."/>
            <person name="Rubin G.M."/>
            <person name="Lewis S.E."/>
        </authorList>
    </citation>
    <scope>GENOME REANNOTATION</scope>
    <source>
        <strain evidence="5">Berkeley</strain>
    </source>
</reference>
<reference evidence="3 5" key="10">
    <citation type="journal article" date="2015" name="G3 (Bethesda)">
        <title>Gene Model Annotations for Drosophila melanogaster: The Rule-Benders.</title>
        <authorList>
            <consortium name="FlyBase Consortium"/>
            <person name="Crosby M.A."/>
            <person name="Gramates L.S."/>
            <person name="Dos Santos G."/>
            <person name="Matthews B.B."/>
            <person name="St Pierre S.E."/>
            <person name="Zhou P."/>
            <person name="Schroeder A.J."/>
            <person name="Falls K."/>
            <person name="Emmert D.B."/>
            <person name="Russo S.M."/>
            <person name="Gelbart W.M."/>
            <person name="null"/>
        </authorList>
    </citation>
    <scope>NUCLEOTIDE SEQUENCE [LARGE SCALE GENOMIC DNA]</scope>
    <source>
        <strain evidence="5">Berkeley</strain>
    </source>
</reference>
<dbReference type="Gene3D" id="1.20.890.10">
    <property type="entry name" value="cAMP-dependent protein kinase regulatory subunit, dimerization-anchoring domain"/>
    <property type="match status" value="2"/>
</dbReference>
<feature type="compositionally biased region" description="Basic and acidic residues" evidence="1">
    <location>
        <begin position="1114"/>
        <end position="1126"/>
    </location>
</feature>
<evidence type="ECO:0000313" key="4">
    <source>
        <dbReference type="FlyBase" id="FBgn0037836"/>
    </source>
</evidence>
<reference evidence="3 5" key="7">
    <citation type="journal article" date="2007" name="Science">
        <title>The Release 5.1 annotation of Drosophila melanogaster heterochromatin.</title>
        <authorList>
            <person name="Smith C.D."/>
            <person name="Shu S."/>
            <person name="Mungall C.J."/>
            <person name="Karpen G.H."/>
        </authorList>
    </citation>
    <scope>NUCLEOTIDE SEQUENCE [LARGE SCALE GENOMIC DNA]</scope>
    <source>
        <strain evidence="5">Berkeley</strain>
    </source>
</reference>
<protein>
    <recommendedName>
        <fullName evidence="2">RIIa domain-containing protein</fullName>
    </recommendedName>
</protein>
<dbReference type="PROSITE" id="PS50096">
    <property type="entry name" value="IQ"/>
    <property type="match status" value="7"/>
</dbReference>
<dbReference type="UCSC" id="CG14692-RB">
    <property type="organism name" value="d. melanogaster"/>
</dbReference>
<feature type="region of interest" description="Disordered" evidence="1">
    <location>
        <begin position="1004"/>
        <end position="1023"/>
    </location>
</feature>
<dbReference type="InterPro" id="IPR000048">
    <property type="entry name" value="IQ_motif_EF-hand-BS"/>
</dbReference>
<dbReference type="GlyGen" id="Q9VGW4">
    <property type="glycosylation" value="2 sites"/>
</dbReference>
<dbReference type="InterPro" id="IPR053337">
    <property type="entry name" value="AT-2_adhesin"/>
</dbReference>
<feature type="domain" description="RIIa" evidence="2">
    <location>
        <begin position="84"/>
        <end position="121"/>
    </location>
</feature>
<dbReference type="Gene3D" id="1.20.5.190">
    <property type="match status" value="3"/>
</dbReference>
<dbReference type="VEuPathDB" id="VectorBase:FBgn0037836"/>
<feature type="domain" description="RIIa" evidence="2">
    <location>
        <begin position="11"/>
        <end position="48"/>
    </location>
</feature>
<dbReference type="PaxDb" id="7227-FBpp0291938"/>
<dbReference type="Pfam" id="PF00612">
    <property type="entry name" value="IQ"/>
    <property type="match status" value="6"/>
</dbReference>
<dbReference type="InterPro" id="IPR003117">
    <property type="entry name" value="cAMP_dep_PK_reg_su_I/II_a/b"/>
</dbReference>
<feature type="compositionally biased region" description="Basic and acidic residues" evidence="1">
    <location>
        <begin position="1568"/>
        <end position="1577"/>
    </location>
</feature>
<feature type="compositionally biased region" description="Polar residues" evidence="1">
    <location>
        <begin position="1265"/>
        <end position="1277"/>
    </location>
</feature>
<dbReference type="FunCoup" id="Q9VGW4">
    <property type="interactions" value="12"/>
</dbReference>
<feature type="compositionally biased region" description="Polar residues" evidence="1">
    <location>
        <begin position="2441"/>
        <end position="2456"/>
    </location>
</feature>
<feature type="compositionally biased region" description="Basic and acidic residues" evidence="1">
    <location>
        <begin position="1134"/>
        <end position="1195"/>
    </location>
</feature>
<gene>
    <name evidence="3" type="primary">Dmel\CG14692</name>
    <name evidence="3 4" type="ORF">CG14692</name>
    <name evidence="3" type="ORF">Dmel_CG14692</name>
</gene>
<feature type="compositionally biased region" description="Polar residues" evidence="1">
    <location>
        <begin position="1094"/>
        <end position="1110"/>
    </location>
</feature>
<dbReference type="PANTHER" id="PTHR37001:SF5">
    <property type="entry name" value="RIIA DOMAIN-CONTAINING PROTEIN"/>
    <property type="match status" value="1"/>
</dbReference>
<feature type="region of interest" description="Disordered" evidence="1">
    <location>
        <begin position="752"/>
        <end position="953"/>
    </location>
</feature>
<dbReference type="eggNOG" id="KOG1216">
    <property type="taxonomic scope" value="Eukaryota"/>
</dbReference>
<reference evidence="3 5" key="2">
    <citation type="journal article" date="2002" name="Genome Biol.">
        <title>Finishing a whole-genome shotgun: release 3 of the Drosophila melanogaster euchromatic genome sequence.</title>
        <authorList>
            <person name="Celniker S.E."/>
            <person name="Wheeler D.A."/>
            <person name="Kronmiller B."/>
            <person name="Carlson J.W."/>
            <person name="Halpern A."/>
            <person name="Patel S."/>
            <person name="Adams M."/>
            <person name="Champe M."/>
            <person name="Dugan S.P."/>
            <person name="Frise E."/>
            <person name="Hodgson A."/>
            <person name="George R.A."/>
            <person name="Hoskins R.A."/>
            <person name="Laverty T."/>
            <person name="Muzny D.M."/>
            <person name="Nelson C.R."/>
            <person name="Pacleb J.M."/>
            <person name="Park S."/>
            <person name="Pfeiffer B.D."/>
            <person name="Richards S."/>
            <person name="Sodergren E.J."/>
            <person name="Svirskas R."/>
            <person name="Tabor P.E."/>
            <person name="Wan K."/>
            <person name="Stapleton M."/>
            <person name="Sutton G.G."/>
            <person name="Venter C."/>
            <person name="Weinstock G."/>
            <person name="Scherer S.E."/>
            <person name="Myers E.W."/>
            <person name="Gibbs R.A."/>
            <person name="Rubin G.M."/>
        </authorList>
    </citation>
    <scope>NUCLEOTIDE SEQUENCE [LARGE SCALE GENOMIC DNA]</scope>
    <source>
        <strain evidence="5">Berkeley</strain>
    </source>
</reference>
<reference evidence="3 5" key="4">
    <citation type="journal article" date="2002" name="Genome Biol.">
        <title>The transposable elements of the Drosophila melanogaster euchromatin: a genomics perspective.</title>
        <authorList>
            <person name="Kaminker J.S."/>
            <person name="Bergman C.M."/>
            <person name="Kronmiller B."/>
            <person name="Carlson J."/>
            <person name="Svirskas R."/>
            <person name="Patel S."/>
            <person name="Frise E."/>
            <person name="Wheeler D.A."/>
            <person name="Lewis S.E."/>
            <person name="Rubin G.M."/>
            <person name="Ashburner M."/>
            <person name="Celniker S.E."/>
        </authorList>
    </citation>
    <scope>NUCLEOTIDE SEQUENCE [LARGE SCALE GENOMIC DNA]</scope>
    <source>
        <strain evidence="5">Berkeley</strain>
    </source>
</reference>
<feature type="region of interest" description="Disordered" evidence="1">
    <location>
        <begin position="621"/>
        <end position="648"/>
    </location>
</feature>
<feature type="compositionally biased region" description="Basic and acidic residues" evidence="1">
    <location>
        <begin position="1252"/>
        <end position="1264"/>
    </location>
</feature>
<feature type="compositionally biased region" description="Basic and acidic residues" evidence="1">
    <location>
        <begin position="2073"/>
        <end position="2094"/>
    </location>
</feature>
<feature type="compositionally biased region" description="Basic and acidic residues" evidence="1">
    <location>
        <begin position="485"/>
        <end position="558"/>
    </location>
</feature>
<evidence type="ECO:0000256" key="1">
    <source>
        <dbReference type="SAM" id="MobiDB-lite"/>
    </source>
</evidence>
<dbReference type="BioGRID-ORCS" id="41298">
    <property type="hits" value="0 hits in 1 CRISPR screen"/>
</dbReference>
<dbReference type="CDD" id="cd12084">
    <property type="entry name" value="DD_RII_PKA-like"/>
    <property type="match status" value="2"/>
</dbReference>
<feature type="region of interest" description="Disordered" evidence="1">
    <location>
        <begin position="485"/>
        <end position="561"/>
    </location>
</feature>
<dbReference type="IntAct" id="Q9VGW4">
    <property type="interactions" value="18"/>
</dbReference>
<dbReference type="AGR" id="FB:FBgn0037836"/>
<dbReference type="KEGG" id="dme:Dmel_CG14692"/>
<feature type="compositionally biased region" description="Basic and acidic residues" evidence="1">
    <location>
        <begin position="1589"/>
        <end position="1606"/>
    </location>
</feature>
<dbReference type="OMA" id="TVDRTHG"/>
<reference evidence="3 5" key="11">
    <citation type="journal article" date="2015" name="Genome Res.">
        <title>The Release 6 reference sequence of the Drosophila melanogaster genome.</title>
        <authorList>
            <person name="Hoskins R.A."/>
            <person name="Carlson J.W."/>
            <person name="Wan K.H."/>
            <person name="Park S."/>
            <person name="Mendez I."/>
            <person name="Galle S.E."/>
            <person name="Booth B.W."/>
            <person name="Pfeiffer B.D."/>
            <person name="George R.A."/>
            <person name="Svirskas R."/>
            <person name="Krzywinski M."/>
            <person name="Schein J."/>
            <person name="Accardo M.C."/>
            <person name="Damia E."/>
            <person name="Messina G."/>
            <person name="Mendez-Lago M."/>
            <person name="de Pablos B."/>
            <person name="Demakova O.V."/>
            <person name="Andreyeva E.N."/>
            <person name="Boldyreva L.V."/>
            <person name="Marra M."/>
            <person name="Carvalho A.B."/>
            <person name="Dimitri P."/>
            <person name="Villasante A."/>
            <person name="Zhimulev I.F."/>
            <person name="Rubin G.M."/>
            <person name="Karpen G.H."/>
            <person name="Celniker S.E."/>
        </authorList>
    </citation>
    <scope>NUCLEOTIDE SEQUENCE [LARGE SCALE GENOMIC DNA]</scope>
    <source>
        <strain evidence="5">Berkeley</strain>
    </source>
</reference>
<feature type="region of interest" description="Disordered" evidence="1">
    <location>
        <begin position="1036"/>
        <end position="1609"/>
    </location>
</feature>
<name>Q9VGW4_DROME</name>
<dbReference type="SMART" id="SM00394">
    <property type="entry name" value="RIIa"/>
    <property type="match status" value="2"/>
</dbReference>
<feature type="compositionally biased region" description="Basic and acidic residues" evidence="1">
    <location>
        <begin position="1417"/>
        <end position="1449"/>
    </location>
</feature>
<feature type="region of interest" description="Disordered" evidence="1">
    <location>
        <begin position="2053"/>
        <end position="2097"/>
    </location>
</feature>
<feature type="compositionally biased region" description="Basic and acidic residues" evidence="1">
    <location>
        <begin position="811"/>
        <end position="829"/>
    </location>
</feature>